<dbReference type="Pfam" id="PF13181">
    <property type="entry name" value="TPR_8"/>
    <property type="match status" value="1"/>
</dbReference>
<evidence type="ECO:0000256" key="4">
    <source>
        <dbReference type="SAM" id="MobiDB-lite"/>
    </source>
</evidence>
<dbReference type="Proteomes" id="UP000589520">
    <property type="component" value="Unassembled WGS sequence"/>
</dbReference>
<feature type="region of interest" description="Disordered" evidence="4">
    <location>
        <begin position="325"/>
        <end position="346"/>
    </location>
</feature>
<dbReference type="Pfam" id="PF13432">
    <property type="entry name" value="TPR_16"/>
    <property type="match status" value="3"/>
</dbReference>
<dbReference type="PROSITE" id="PS50005">
    <property type="entry name" value="TPR"/>
    <property type="match status" value="2"/>
</dbReference>
<dbReference type="Gene3D" id="1.25.40.10">
    <property type="entry name" value="Tetratricopeptide repeat domain"/>
    <property type="match status" value="2"/>
</dbReference>
<name>A0A7Y9TGL8_9BACT</name>
<feature type="compositionally biased region" description="Polar residues" evidence="4">
    <location>
        <begin position="331"/>
        <end position="340"/>
    </location>
</feature>
<evidence type="ECO:0000256" key="2">
    <source>
        <dbReference type="ARBA" id="ARBA00022803"/>
    </source>
</evidence>
<dbReference type="PANTHER" id="PTHR45586">
    <property type="entry name" value="TPR REPEAT-CONTAINING PROTEIN PA4667"/>
    <property type="match status" value="1"/>
</dbReference>
<accession>A0A7Y9TGL8</accession>
<dbReference type="InterPro" id="IPR011990">
    <property type="entry name" value="TPR-like_helical_dom_sf"/>
</dbReference>
<dbReference type="SUPFAM" id="SSF48452">
    <property type="entry name" value="TPR-like"/>
    <property type="match status" value="1"/>
</dbReference>
<dbReference type="SMART" id="SM00028">
    <property type="entry name" value="TPR"/>
    <property type="match status" value="6"/>
</dbReference>
<proteinExistence type="predicted"/>
<comment type="caution">
    <text evidence="5">The sequence shown here is derived from an EMBL/GenBank/DDBJ whole genome shotgun (WGS) entry which is preliminary data.</text>
</comment>
<sequence>MICDKTQLGMRRGARSSHFSYRPLLLGTVFALAMMSGRIVPAEAQTQPQTQSQTQADAGKPLNDMRRLLASGDYAGADRSLRDYLKQSPDSPDAYFLLGFTLLHEQRPTESLAEYTQGAKFREPTAEELLGVASDYILLKDDADAERWLVIAAKRAPEKPLIWYLLGRTQYNENHGADAERSFLTCLRLDPHHLRAEYNLGLVYELLQRPDAAITAYRTAIAWEEASSSAKDIQPYLDLGMLLRKQGKVSDAVPLLVQATNGAPRNPLAHQELGLAYEQLGRNDEALGELKAAVSLAPKIEALHFFLGRLYRKTGHKDEASREFAEAAQLAGTQTDTSVPNPDIAR</sequence>
<dbReference type="RefSeq" id="WP_179488699.1">
    <property type="nucleotide sequence ID" value="NZ_JACCCW010000001.1"/>
</dbReference>
<feature type="repeat" description="TPR" evidence="3">
    <location>
        <begin position="160"/>
        <end position="193"/>
    </location>
</feature>
<protein>
    <submittedName>
        <fullName evidence="5">Tetratricopeptide (TPR) repeat protein</fullName>
    </submittedName>
</protein>
<dbReference type="InterPro" id="IPR019734">
    <property type="entry name" value="TPR_rpt"/>
</dbReference>
<keyword evidence="1" id="KW-0677">Repeat</keyword>
<keyword evidence="6" id="KW-1185">Reference proteome</keyword>
<evidence type="ECO:0000256" key="1">
    <source>
        <dbReference type="ARBA" id="ARBA00022737"/>
    </source>
</evidence>
<dbReference type="PANTHER" id="PTHR45586:SF1">
    <property type="entry name" value="LIPOPOLYSACCHARIDE ASSEMBLY PROTEIN B"/>
    <property type="match status" value="1"/>
</dbReference>
<feature type="repeat" description="TPR" evidence="3">
    <location>
        <begin position="267"/>
        <end position="300"/>
    </location>
</feature>
<evidence type="ECO:0000313" key="6">
    <source>
        <dbReference type="Proteomes" id="UP000589520"/>
    </source>
</evidence>
<gene>
    <name evidence="5" type="ORF">HDF17_001182</name>
</gene>
<evidence type="ECO:0000256" key="3">
    <source>
        <dbReference type="PROSITE-ProRule" id="PRU00339"/>
    </source>
</evidence>
<keyword evidence="2 3" id="KW-0802">TPR repeat</keyword>
<dbReference type="AlphaFoldDB" id="A0A7Y9TGL8"/>
<dbReference type="EMBL" id="JACCCW010000001">
    <property type="protein sequence ID" value="NYF78895.1"/>
    <property type="molecule type" value="Genomic_DNA"/>
</dbReference>
<organism evidence="5 6">
    <name type="scientific">Granulicella arctica</name>
    <dbReference type="NCBI Taxonomy" id="940613"/>
    <lineage>
        <taxon>Bacteria</taxon>
        <taxon>Pseudomonadati</taxon>
        <taxon>Acidobacteriota</taxon>
        <taxon>Terriglobia</taxon>
        <taxon>Terriglobales</taxon>
        <taxon>Acidobacteriaceae</taxon>
        <taxon>Granulicella</taxon>
    </lineage>
</organism>
<evidence type="ECO:0000313" key="5">
    <source>
        <dbReference type="EMBL" id="NYF78895.1"/>
    </source>
</evidence>
<reference evidence="5 6" key="1">
    <citation type="submission" date="2020-07" db="EMBL/GenBank/DDBJ databases">
        <title>Genomic Encyclopedia of Type Strains, Phase IV (KMG-V): Genome sequencing to study the core and pangenomes of soil and plant-associated prokaryotes.</title>
        <authorList>
            <person name="Whitman W."/>
        </authorList>
    </citation>
    <scope>NUCLEOTIDE SEQUENCE [LARGE SCALE GENOMIC DNA]</scope>
    <source>
        <strain evidence="5 6">X4EP2</strain>
    </source>
</reference>
<dbReference type="InterPro" id="IPR051012">
    <property type="entry name" value="CellSynth/LPSAsmb/PSIAsmb"/>
</dbReference>